<dbReference type="InterPro" id="IPR042099">
    <property type="entry name" value="ANL_N_sf"/>
</dbReference>
<evidence type="ECO:0000259" key="2">
    <source>
        <dbReference type="Pfam" id="PF13570"/>
    </source>
</evidence>
<dbReference type="EMBL" id="CAKXAJ010025837">
    <property type="protein sequence ID" value="CAH2244632.1"/>
    <property type="molecule type" value="Genomic_DNA"/>
</dbReference>
<gene>
    <name evidence="3" type="primary">jg3861</name>
    <name evidence="3" type="ORF">PAEG_LOCUS20557</name>
</gene>
<protein>
    <submittedName>
        <fullName evidence="3">Jg3861 protein</fullName>
    </submittedName>
</protein>
<dbReference type="PANTHER" id="PTHR44394:SF1">
    <property type="entry name" value="BETA-ALANINE-ACTIVATING ENZYME"/>
    <property type="match status" value="1"/>
</dbReference>
<comment type="caution">
    <text evidence="3">The sequence shown here is derived from an EMBL/GenBank/DDBJ whole genome shotgun (WGS) entry which is preliminary data.</text>
</comment>
<dbReference type="Gene3D" id="3.40.50.12780">
    <property type="entry name" value="N-terminal domain of ligase-like"/>
    <property type="match status" value="1"/>
</dbReference>
<dbReference type="AlphaFoldDB" id="A0A8S4RZP8"/>
<dbReference type="Gene3D" id="3.30.300.30">
    <property type="match status" value="1"/>
</dbReference>
<dbReference type="PROSITE" id="PS00455">
    <property type="entry name" value="AMP_BINDING"/>
    <property type="match status" value="1"/>
</dbReference>
<dbReference type="Pfam" id="PF13570">
    <property type="entry name" value="Beta-prop_ACSF4"/>
    <property type="match status" value="1"/>
</dbReference>
<sequence length="970" mass="108209">MKLKHGYYDIFVRTCAKNPSRIAVRHYNNGVYSNYTYSELYGVCEYISQNLQQLVCGKGIIGLVSERNIIIPCVIAAAHKCSTTFMFLDPSQDVKAIASQVSCNILITIKEFKKDASSDLFGRKPDKSINVFNMMVNFYDLQQCGSQHSYRHVPEHSYIVMTSGSTGEPKHIQVPLHCLQPNIDDLTKMFHISHKDIIYFSTPLTFDPSLIEILLACMNGASLLIAPEKADILFPEQKENSVTFWQTTPSKFFQYSNSDIKNKILSASSTLKTLALGGEPLNGVKRLKELKDVMNKTRIFTLYGVTEMSCWACAAELDLSRILNDREIPLGECLSETQIVVEPTNHSEKDTGKIVLVSKTRKCIILNKSIDTEEENSLKFIDTGDIGEVRNGTIYYRGRKDDVIKRFGHKVNLQAIETTTMQCSRVKTCSCVWLPKPMLLVLYFSSETLSSQELSDFLKCKLDDKHWPDRTIKVDNLPTNPHGKISKRMLSQLFEKSSQMPKTLDSLKLMFLKELKVVLGSNITYEDIKYKDFIALGGTSFLAVSMCNKLSLIYPELGKFILPSLITQSKTIDEIIQLAHQELCLETKKPKKRLKRSRSNTESFVSTAQSVKKATENHVLQSPVEFVVVWSYDTGKCVDASPTLYQHGFNLYVSVGSHSGKIVIVDAISGITIGVIKVNSRVEAAVCCSNEAPLSTPCGMVGTYDGTIVCFTLETGKEVWKTNVGSMIKSKGICCKGLLYIASYDGNIRCIHVLTGEIKHTIKVTEQAISADLVLAKQEYILLGTLTGVCASIHTDSKTVAWRGTLSSPVFASPALYDSDKYVVFAEVNGEIHCRTVEKGIKIWKYQGAKGNIFSSICIKEIGKLEWQMVFGCHNSKVYSIIIKNFQPTLQWTVELTSPVYSTPRSLSDKQILAASNNGILCILDSDTGSIISEYALPNETFSSPAVYGDYIFIGCRNDSLYSLKYISGI</sequence>
<dbReference type="SUPFAM" id="SSF56801">
    <property type="entry name" value="Acetyl-CoA synthetase-like"/>
    <property type="match status" value="1"/>
</dbReference>
<name>A0A8S4RZP8_9NEOP</name>
<dbReference type="InterPro" id="IPR015943">
    <property type="entry name" value="WD40/YVTN_repeat-like_dom_sf"/>
</dbReference>
<keyword evidence="4" id="KW-1185">Reference proteome</keyword>
<dbReference type="InterPro" id="IPR018391">
    <property type="entry name" value="PQQ_b-propeller_rpt"/>
</dbReference>
<dbReference type="InterPro" id="IPR045851">
    <property type="entry name" value="AMP-bd_C_sf"/>
</dbReference>
<dbReference type="InterPro" id="IPR052091">
    <property type="entry name" value="Beta-ala_Activ/Resist"/>
</dbReference>
<accession>A0A8S4RZP8</accession>
<evidence type="ECO:0000313" key="4">
    <source>
        <dbReference type="Proteomes" id="UP000838756"/>
    </source>
</evidence>
<feature type="domain" description="AMP-dependent synthetase/ligase" evidence="1">
    <location>
        <begin position="12"/>
        <end position="319"/>
    </location>
</feature>
<feature type="domain" description="Pyrrolo-quinoline quinone repeat" evidence="2">
    <location>
        <begin position="634"/>
        <end position="965"/>
    </location>
</feature>
<dbReference type="InterPro" id="IPR002372">
    <property type="entry name" value="PQQ_rpt_dom"/>
</dbReference>
<organism evidence="3 4">
    <name type="scientific">Pararge aegeria aegeria</name>
    <dbReference type="NCBI Taxonomy" id="348720"/>
    <lineage>
        <taxon>Eukaryota</taxon>
        <taxon>Metazoa</taxon>
        <taxon>Ecdysozoa</taxon>
        <taxon>Arthropoda</taxon>
        <taxon>Hexapoda</taxon>
        <taxon>Insecta</taxon>
        <taxon>Pterygota</taxon>
        <taxon>Neoptera</taxon>
        <taxon>Endopterygota</taxon>
        <taxon>Lepidoptera</taxon>
        <taxon>Glossata</taxon>
        <taxon>Ditrysia</taxon>
        <taxon>Papilionoidea</taxon>
        <taxon>Nymphalidae</taxon>
        <taxon>Satyrinae</taxon>
        <taxon>Satyrini</taxon>
        <taxon>Parargina</taxon>
        <taxon>Pararge</taxon>
    </lineage>
</organism>
<dbReference type="OrthoDB" id="408177at2759"/>
<dbReference type="Proteomes" id="UP000838756">
    <property type="component" value="Unassembled WGS sequence"/>
</dbReference>
<dbReference type="InterPro" id="IPR020845">
    <property type="entry name" value="AMP-binding_CS"/>
</dbReference>
<dbReference type="InterPro" id="IPR000873">
    <property type="entry name" value="AMP-dep_synth/lig_dom"/>
</dbReference>
<reference evidence="3" key="1">
    <citation type="submission" date="2022-03" db="EMBL/GenBank/DDBJ databases">
        <authorList>
            <person name="Lindestad O."/>
        </authorList>
    </citation>
    <scope>NUCLEOTIDE SEQUENCE</scope>
</reference>
<dbReference type="PANTHER" id="PTHR44394">
    <property type="entry name" value="BETA-ALANINE-ACTIVATING ENZYME"/>
    <property type="match status" value="1"/>
</dbReference>
<evidence type="ECO:0000259" key="1">
    <source>
        <dbReference type="Pfam" id="PF00501"/>
    </source>
</evidence>
<proteinExistence type="predicted"/>
<dbReference type="SMART" id="SM00564">
    <property type="entry name" value="PQQ"/>
    <property type="match status" value="4"/>
</dbReference>
<dbReference type="Pfam" id="PF00501">
    <property type="entry name" value="AMP-binding"/>
    <property type="match status" value="1"/>
</dbReference>
<dbReference type="InterPro" id="IPR011047">
    <property type="entry name" value="Quinoprotein_ADH-like_sf"/>
</dbReference>
<dbReference type="Gene3D" id="2.130.10.10">
    <property type="entry name" value="YVTN repeat-like/Quinoprotein amine dehydrogenase"/>
    <property type="match status" value="1"/>
</dbReference>
<dbReference type="SUPFAM" id="SSF50998">
    <property type="entry name" value="Quinoprotein alcohol dehydrogenase-like"/>
    <property type="match status" value="1"/>
</dbReference>
<evidence type="ECO:0000313" key="3">
    <source>
        <dbReference type="EMBL" id="CAH2244632.1"/>
    </source>
</evidence>
<dbReference type="Gene3D" id="2.40.10.480">
    <property type="match status" value="1"/>
</dbReference>
<dbReference type="GO" id="GO:0043041">
    <property type="term" value="P:amino acid activation for nonribosomal peptide biosynthetic process"/>
    <property type="evidence" value="ECO:0007669"/>
    <property type="project" value="TreeGrafter"/>
</dbReference>